<dbReference type="Pfam" id="PF01464">
    <property type="entry name" value="SLT"/>
    <property type="match status" value="1"/>
</dbReference>
<dbReference type="HOGENOM" id="CLU_076837_3_1_6"/>
<dbReference type="EMBL" id="CP002985">
    <property type="protein sequence ID" value="AEM48065.1"/>
    <property type="molecule type" value="Genomic_DNA"/>
</dbReference>
<dbReference type="InterPro" id="IPR008258">
    <property type="entry name" value="Transglycosylase_SLT_dom_1"/>
</dbReference>
<gene>
    <name evidence="2" type="ORF">Acife_1942</name>
</gene>
<organism evidence="2 3">
    <name type="scientific">Acidithiobacillus ferrivorans SS3</name>
    <dbReference type="NCBI Taxonomy" id="743299"/>
    <lineage>
        <taxon>Bacteria</taxon>
        <taxon>Pseudomonadati</taxon>
        <taxon>Pseudomonadota</taxon>
        <taxon>Acidithiobacillia</taxon>
        <taxon>Acidithiobacillales</taxon>
        <taxon>Acidithiobacillaceae</taxon>
        <taxon>Acidithiobacillus</taxon>
    </lineage>
</organism>
<evidence type="ECO:0000259" key="1">
    <source>
        <dbReference type="Pfam" id="PF01464"/>
    </source>
</evidence>
<dbReference type="RefSeq" id="WP_014029318.1">
    <property type="nucleotide sequence ID" value="NC_015942.1"/>
</dbReference>
<dbReference type="STRING" id="743299.Acife_1942"/>
<evidence type="ECO:0000313" key="2">
    <source>
        <dbReference type="EMBL" id="AEM48065.1"/>
    </source>
</evidence>
<dbReference type="SUPFAM" id="SSF53955">
    <property type="entry name" value="Lysozyme-like"/>
    <property type="match status" value="1"/>
</dbReference>
<dbReference type="CDD" id="cd16892">
    <property type="entry name" value="LT_VirB1-like"/>
    <property type="match status" value="1"/>
</dbReference>
<proteinExistence type="predicted"/>
<dbReference type="Proteomes" id="UP000009220">
    <property type="component" value="Chromosome"/>
</dbReference>
<reference evidence="2 3" key="1">
    <citation type="journal article" date="2011" name="J. Bacteriol.">
        <title>Draft genome of the psychrotolerant acidophile Acidithiobacillus ferrivorans SS3.</title>
        <authorList>
            <person name="Liljeqvist M."/>
            <person name="Valdes J."/>
            <person name="Holmes D.S."/>
            <person name="Dopson M."/>
        </authorList>
    </citation>
    <scope>NUCLEOTIDE SEQUENCE [LARGE SCALE GENOMIC DNA]</scope>
    <source>
        <strain evidence="2 3">SS3</strain>
    </source>
</reference>
<dbReference type="AlphaFoldDB" id="G0JLL6"/>
<protein>
    <submittedName>
        <fullName evidence="2">Lytic transglycosylase catalytic</fullName>
    </submittedName>
</protein>
<accession>G0JLL6</accession>
<sequence>MIPVASLATQCAPMVAPSTMAAVVQHESGGNPLAMWDNTGGRRYLPTSVHQAVRILRQLLAEGHQVDVGIAQVDTENFQHYGLTVRSAFNACTNIHAGGQILQAAWFQAKHAGLRGQTALFHAFEAYNSGGITGDGVYARAIYEAAGIPTYVHVFGGYSYNANQVASGGVHRVKAHYATNWLPVSNWTVK</sequence>
<dbReference type="InterPro" id="IPR023346">
    <property type="entry name" value="Lysozyme-like_dom_sf"/>
</dbReference>
<name>G0JLL6_9PROT</name>
<dbReference type="eggNOG" id="COG0741">
    <property type="taxonomic scope" value="Bacteria"/>
</dbReference>
<dbReference type="Gene3D" id="1.10.530.10">
    <property type="match status" value="1"/>
</dbReference>
<evidence type="ECO:0000313" key="3">
    <source>
        <dbReference type="Proteomes" id="UP000009220"/>
    </source>
</evidence>
<feature type="domain" description="Transglycosylase SLT" evidence="1">
    <location>
        <begin position="9"/>
        <end position="131"/>
    </location>
</feature>
<dbReference type="KEGG" id="afi:Acife_1942"/>